<feature type="signal peptide" evidence="8">
    <location>
        <begin position="1"/>
        <end position="15"/>
    </location>
</feature>
<dbReference type="PANTHER" id="PTHR46986">
    <property type="entry name" value="ENDORIBONUCLEASE YBEY, CHLOROPLASTIC"/>
    <property type="match status" value="1"/>
</dbReference>
<dbReference type="SFLD" id="SFLDG01140">
    <property type="entry name" value="C2.B:_Phosphomannomutase_and_P"/>
    <property type="match status" value="1"/>
</dbReference>
<keyword evidence="5" id="KW-0255">Endonuclease</keyword>
<dbReference type="InterPro" id="IPR002036">
    <property type="entry name" value="YbeY"/>
</dbReference>
<dbReference type="Gene3D" id="3.40.390.30">
    <property type="entry name" value="Metalloproteases ('zincins'), catalytic domain"/>
    <property type="match status" value="1"/>
</dbReference>
<dbReference type="InterPro" id="IPR023091">
    <property type="entry name" value="MetalPrtase_cat_dom_sf_prd"/>
</dbReference>
<dbReference type="EMBL" id="LVLJ01001430">
    <property type="protein sequence ID" value="OAE29726.1"/>
    <property type="molecule type" value="Genomic_DNA"/>
</dbReference>
<keyword evidence="4" id="KW-0479">Metal-binding</keyword>
<dbReference type="InterPro" id="IPR006379">
    <property type="entry name" value="HAD-SF_hydro_IIB"/>
</dbReference>
<dbReference type="Pfam" id="PF08282">
    <property type="entry name" value="Hydrolase_3"/>
    <property type="match status" value="2"/>
</dbReference>
<evidence type="ECO:0000313" key="9">
    <source>
        <dbReference type="EMBL" id="OAE29726.1"/>
    </source>
</evidence>
<dbReference type="PROSITE" id="PS01229">
    <property type="entry name" value="COF_2"/>
    <property type="match status" value="1"/>
</dbReference>
<evidence type="ECO:0000256" key="5">
    <source>
        <dbReference type="ARBA" id="ARBA00022759"/>
    </source>
</evidence>
<evidence type="ECO:0000256" key="8">
    <source>
        <dbReference type="SAM" id="SignalP"/>
    </source>
</evidence>
<gene>
    <name evidence="9" type="ORF">AXG93_3884s1220</name>
</gene>
<dbReference type="InterPro" id="IPR036412">
    <property type="entry name" value="HAD-like_sf"/>
</dbReference>
<dbReference type="NCBIfam" id="TIGR00043">
    <property type="entry name" value="rRNA maturation RNase YbeY"/>
    <property type="match status" value="1"/>
</dbReference>
<dbReference type="PANTHER" id="PTHR46986:SF1">
    <property type="entry name" value="ENDORIBONUCLEASE YBEY, CHLOROPLASTIC"/>
    <property type="match status" value="1"/>
</dbReference>
<proteinExistence type="inferred from homology"/>
<dbReference type="Pfam" id="PF02130">
    <property type="entry name" value="YbeY"/>
    <property type="match status" value="1"/>
</dbReference>
<dbReference type="CDD" id="cd07516">
    <property type="entry name" value="HAD_Pase"/>
    <property type="match status" value="1"/>
</dbReference>
<dbReference type="GO" id="GO:0004222">
    <property type="term" value="F:metalloendopeptidase activity"/>
    <property type="evidence" value="ECO:0007669"/>
    <property type="project" value="InterPro"/>
</dbReference>
<dbReference type="GO" id="GO:0006364">
    <property type="term" value="P:rRNA processing"/>
    <property type="evidence" value="ECO:0007669"/>
    <property type="project" value="InterPro"/>
</dbReference>
<evidence type="ECO:0000256" key="4">
    <source>
        <dbReference type="ARBA" id="ARBA00022723"/>
    </source>
</evidence>
<dbReference type="NCBIfam" id="TIGR01484">
    <property type="entry name" value="HAD-SF-IIB"/>
    <property type="match status" value="1"/>
</dbReference>
<organism evidence="9 10">
    <name type="scientific">Marchantia polymorpha subsp. ruderalis</name>
    <dbReference type="NCBI Taxonomy" id="1480154"/>
    <lineage>
        <taxon>Eukaryota</taxon>
        <taxon>Viridiplantae</taxon>
        <taxon>Streptophyta</taxon>
        <taxon>Embryophyta</taxon>
        <taxon>Marchantiophyta</taxon>
        <taxon>Marchantiopsida</taxon>
        <taxon>Marchantiidae</taxon>
        <taxon>Marchantiales</taxon>
        <taxon>Marchantiaceae</taxon>
        <taxon>Marchantia</taxon>
    </lineage>
</organism>
<dbReference type="SFLD" id="SFLDS00003">
    <property type="entry name" value="Haloacid_Dehalogenase"/>
    <property type="match status" value="1"/>
</dbReference>
<dbReference type="Proteomes" id="UP000077202">
    <property type="component" value="Unassembled WGS sequence"/>
</dbReference>
<dbReference type="InterPro" id="IPR023214">
    <property type="entry name" value="HAD_sf"/>
</dbReference>
<comment type="caution">
    <text evidence="9">The sequence shown here is derived from an EMBL/GenBank/DDBJ whole genome shotgun (WGS) entry which is preliminary data.</text>
</comment>
<dbReference type="SUPFAM" id="SSF56784">
    <property type="entry name" value="HAD-like"/>
    <property type="match status" value="1"/>
</dbReference>
<evidence type="ECO:0000313" key="10">
    <source>
        <dbReference type="Proteomes" id="UP000077202"/>
    </source>
</evidence>
<evidence type="ECO:0000256" key="6">
    <source>
        <dbReference type="ARBA" id="ARBA00022801"/>
    </source>
</evidence>
<evidence type="ECO:0000256" key="3">
    <source>
        <dbReference type="ARBA" id="ARBA00022722"/>
    </source>
</evidence>
<dbReference type="HAMAP" id="MF_00009">
    <property type="entry name" value="Endoribonucl_YbeY"/>
    <property type="match status" value="1"/>
</dbReference>
<keyword evidence="6" id="KW-0378">Hydrolase</keyword>
<evidence type="ECO:0000256" key="2">
    <source>
        <dbReference type="ARBA" id="ARBA00010875"/>
    </source>
</evidence>
<keyword evidence="3" id="KW-0540">Nuclease</keyword>
<dbReference type="Gene3D" id="3.40.50.1000">
    <property type="entry name" value="HAD superfamily/HAD-like"/>
    <property type="match status" value="1"/>
</dbReference>
<dbReference type="PROSITE" id="PS01228">
    <property type="entry name" value="COF_1"/>
    <property type="match status" value="1"/>
</dbReference>
<dbReference type="GO" id="GO:0046872">
    <property type="term" value="F:metal ion binding"/>
    <property type="evidence" value="ECO:0007669"/>
    <property type="project" value="UniProtKB-KW"/>
</dbReference>
<evidence type="ECO:0000256" key="7">
    <source>
        <dbReference type="ARBA" id="ARBA00022833"/>
    </source>
</evidence>
<name>A0A176WC84_MARPO</name>
<accession>A0A176WC84</accession>
<comment type="cofactor">
    <cofactor evidence="1">
        <name>Zn(2+)</name>
        <dbReference type="ChEBI" id="CHEBI:29105"/>
    </cofactor>
</comment>
<reference evidence="9" key="1">
    <citation type="submission" date="2016-03" db="EMBL/GenBank/DDBJ databases">
        <title>Mechanisms controlling the formation of the plant cell surface in tip-growing cells are functionally conserved among land plants.</title>
        <authorList>
            <person name="Honkanen S."/>
            <person name="Jones V.A."/>
            <person name="Morieri G."/>
            <person name="Champion C."/>
            <person name="Hetherington A.J."/>
            <person name="Kelly S."/>
            <person name="Saint-Marcoux D."/>
            <person name="Proust H."/>
            <person name="Prescott H."/>
            <person name="Dolan L."/>
        </authorList>
    </citation>
    <scope>NUCLEOTIDE SEQUENCE [LARGE SCALE GENOMIC DNA]</scope>
    <source>
        <tissue evidence="9">Whole gametophyte</tissue>
    </source>
</reference>
<evidence type="ECO:0000256" key="1">
    <source>
        <dbReference type="ARBA" id="ARBA00001947"/>
    </source>
</evidence>
<keyword evidence="8" id="KW-0732">Signal</keyword>
<comment type="similarity">
    <text evidence="2">Belongs to the endoribonuclease YbeY family.</text>
</comment>
<dbReference type="SUPFAM" id="SSF55486">
    <property type="entry name" value="Metalloproteases ('zincins'), catalytic domain"/>
    <property type="match status" value="1"/>
</dbReference>
<protein>
    <submittedName>
        <fullName evidence="9">Uncharacterized protein</fullName>
    </submittedName>
</protein>
<dbReference type="GO" id="GO:0004519">
    <property type="term" value="F:endonuclease activity"/>
    <property type="evidence" value="ECO:0007669"/>
    <property type="project" value="UniProtKB-KW"/>
</dbReference>
<feature type="chain" id="PRO_5012091076" evidence="8">
    <location>
        <begin position="16"/>
        <end position="616"/>
    </location>
</feature>
<sequence>MVLLRSLLAAGAATASPAISTRQIFVAQWRSSARREYFANSWILAARERNIVAQRFTEAYKKRGQQVAETLKCSLRRNFDICRKGRRGEKVSHRVQCQSTFASSKELSISFPVSVDEATTVDSNLEALLKQLEIDGPSAVKLAVEELELEKETETVELSLLLCDDGYMQKLNKEWLGKDSPTDVLSFPQDQAPGMTPILLLGDVIISLETAAKQAEERGHSLLDELRILLVHGLLHVIGFDHELGPDDSQEMEDKETQILSKLGWKGKGLISAVSNSVMEESNGSTTSGGRSLDGKIRRPPKAGFKILFCDMDGTLLNSKSRISDATRDALNAVLAKGVQVIIATGKTRHGAMAALDPVGLVGENGVISLKHPGVFTQGLQVYGRGGSVIHSAVLDPEVVQEALTYSLEKSIPSVGFSDNRIVTLFRHSLTDVLHTVYLEPKVNLIRTAEVIPSLRDLMESCPIQGMHVHQGHQSRVRSRVYCMCRADGTVTVVLEQKLLFYSTPEDIKYKIRPYWAENVRGRATLVQALDDMLEILPPGQSKGAGVKLLLDNLGVHPEEIMAIGDGENDIEMLELAGWGVAMANGSKRTKEVADAQTSSNDEDGAAEAFHRYILS</sequence>
<dbReference type="AlphaFoldDB" id="A0A176WC84"/>
<dbReference type="Gene3D" id="3.30.1240.10">
    <property type="match status" value="1"/>
</dbReference>
<keyword evidence="10" id="KW-1185">Reference proteome</keyword>
<keyword evidence="7" id="KW-0862">Zinc</keyword>